<dbReference type="PANTHER" id="PTHR30537:SF74">
    <property type="entry name" value="HTH-TYPE TRANSCRIPTIONAL REGULATOR TRPI"/>
    <property type="match status" value="1"/>
</dbReference>
<dbReference type="Pfam" id="PF03466">
    <property type="entry name" value="LysR_substrate"/>
    <property type="match status" value="1"/>
</dbReference>
<keyword evidence="2" id="KW-0805">Transcription regulation</keyword>
<evidence type="ECO:0000256" key="2">
    <source>
        <dbReference type="ARBA" id="ARBA00023015"/>
    </source>
</evidence>
<reference evidence="6 7" key="1">
    <citation type="submission" date="2014-09" db="EMBL/GenBank/DDBJ databases">
        <title>Isolation and characterization of Aurantimonas altamirensis ON-56566 from clinical sample following a dog bite.</title>
        <authorList>
            <person name="Eshaghi A."/>
            <person name="Li A."/>
            <person name="Shahinas D."/>
            <person name="Bahn P."/>
            <person name="Kus J.V."/>
            <person name="Patel S.N."/>
        </authorList>
    </citation>
    <scope>NUCLEOTIDE SEQUENCE [LARGE SCALE GENOMIC DNA]</scope>
    <source>
        <strain evidence="6 7">ON-56566</strain>
    </source>
</reference>
<evidence type="ECO:0000256" key="1">
    <source>
        <dbReference type="ARBA" id="ARBA00009437"/>
    </source>
</evidence>
<evidence type="ECO:0000313" key="6">
    <source>
        <dbReference type="EMBL" id="KHJ53239.1"/>
    </source>
</evidence>
<feature type="domain" description="HTH lysR-type" evidence="5">
    <location>
        <begin position="9"/>
        <end position="66"/>
    </location>
</feature>
<dbReference type="RefSeq" id="WP_039195357.1">
    <property type="nucleotide sequence ID" value="NZ_JRFJ01000006.1"/>
</dbReference>
<proteinExistence type="inferred from homology"/>
<dbReference type="PRINTS" id="PR00039">
    <property type="entry name" value="HTHLYSR"/>
</dbReference>
<dbReference type="GO" id="GO:0003700">
    <property type="term" value="F:DNA-binding transcription factor activity"/>
    <property type="evidence" value="ECO:0007669"/>
    <property type="project" value="InterPro"/>
</dbReference>
<dbReference type="Pfam" id="PF00126">
    <property type="entry name" value="HTH_1"/>
    <property type="match status" value="1"/>
</dbReference>
<name>A0A0B1PYR0_9HYPH</name>
<organism evidence="6 7">
    <name type="scientific">Aureimonas altamirensis</name>
    <dbReference type="NCBI Taxonomy" id="370622"/>
    <lineage>
        <taxon>Bacteria</taxon>
        <taxon>Pseudomonadati</taxon>
        <taxon>Pseudomonadota</taxon>
        <taxon>Alphaproteobacteria</taxon>
        <taxon>Hyphomicrobiales</taxon>
        <taxon>Aurantimonadaceae</taxon>
        <taxon>Aureimonas</taxon>
    </lineage>
</organism>
<dbReference type="InterPro" id="IPR005119">
    <property type="entry name" value="LysR_subst-bd"/>
</dbReference>
<comment type="similarity">
    <text evidence="1">Belongs to the LysR transcriptional regulatory family.</text>
</comment>
<keyword evidence="3" id="KW-0238">DNA-binding</keyword>
<dbReference type="PANTHER" id="PTHR30537">
    <property type="entry name" value="HTH-TYPE TRANSCRIPTIONAL REGULATOR"/>
    <property type="match status" value="1"/>
</dbReference>
<evidence type="ECO:0000313" key="7">
    <source>
        <dbReference type="Proteomes" id="UP000030826"/>
    </source>
</evidence>
<dbReference type="InterPro" id="IPR000847">
    <property type="entry name" value="LysR_HTH_N"/>
</dbReference>
<dbReference type="STRING" id="370622.LA66_17615"/>
<gene>
    <name evidence="6" type="ORF">LA66_17615</name>
</gene>
<dbReference type="GO" id="GO:0006351">
    <property type="term" value="P:DNA-templated transcription"/>
    <property type="evidence" value="ECO:0007669"/>
    <property type="project" value="TreeGrafter"/>
</dbReference>
<dbReference type="InterPro" id="IPR036390">
    <property type="entry name" value="WH_DNA-bd_sf"/>
</dbReference>
<dbReference type="CDD" id="cd08432">
    <property type="entry name" value="PBP2_GcdR_TrpI_HvrB_AmpR_like"/>
    <property type="match status" value="1"/>
</dbReference>
<dbReference type="SUPFAM" id="SSF53850">
    <property type="entry name" value="Periplasmic binding protein-like II"/>
    <property type="match status" value="1"/>
</dbReference>
<dbReference type="OrthoDB" id="9793571at2"/>
<dbReference type="SUPFAM" id="SSF46785">
    <property type="entry name" value="Winged helix' DNA-binding domain"/>
    <property type="match status" value="1"/>
</dbReference>
<dbReference type="FunFam" id="1.10.10.10:FF:000038">
    <property type="entry name" value="Glycine cleavage system transcriptional activator"/>
    <property type="match status" value="1"/>
</dbReference>
<dbReference type="InterPro" id="IPR036388">
    <property type="entry name" value="WH-like_DNA-bd_sf"/>
</dbReference>
<dbReference type="Gene3D" id="3.40.190.10">
    <property type="entry name" value="Periplasmic binding protein-like II"/>
    <property type="match status" value="2"/>
</dbReference>
<evidence type="ECO:0000256" key="4">
    <source>
        <dbReference type="ARBA" id="ARBA00023163"/>
    </source>
</evidence>
<protein>
    <submittedName>
        <fullName evidence="6">LysR family transcriptional regulator</fullName>
    </submittedName>
</protein>
<dbReference type="GO" id="GO:0043565">
    <property type="term" value="F:sequence-specific DNA binding"/>
    <property type="evidence" value="ECO:0007669"/>
    <property type="project" value="TreeGrafter"/>
</dbReference>
<sequence>MKRLPRRLPPLNALRAFEASARHLNFRLAAEELGVTQAAVAQHVRGLEADLGIRLFERLPRSLALTTPGRSYATRLRRAFEMITEATATLRQEPERLTISLSPTFASKWLLPRLPELSKAHPEIELRILATEELSNFQSDGVDIAVRQGRPPFGPGLVADLLFEQEVVAVCSPTIVPQGISSPTFETFDDCTFLNDAHDLWSEFAERVLRRTIPASARQMRFSQTSLAIDAAIAGQGLALASRFLVEGDLQAGRLVQAFPHAMRAGVNAYVITLRKPRHPASTAVVREWLLRHRNDV</sequence>
<keyword evidence="4" id="KW-0804">Transcription</keyword>
<dbReference type="EMBL" id="JRFJ01000006">
    <property type="protein sequence ID" value="KHJ53239.1"/>
    <property type="molecule type" value="Genomic_DNA"/>
</dbReference>
<comment type="caution">
    <text evidence="6">The sequence shown here is derived from an EMBL/GenBank/DDBJ whole genome shotgun (WGS) entry which is preliminary data.</text>
</comment>
<evidence type="ECO:0000256" key="3">
    <source>
        <dbReference type="ARBA" id="ARBA00023125"/>
    </source>
</evidence>
<dbReference type="PROSITE" id="PS50931">
    <property type="entry name" value="HTH_LYSR"/>
    <property type="match status" value="1"/>
</dbReference>
<accession>A0A0B1PYR0</accession>
<dbReference type="InterPro" id="IPR058163">
    <property type="entry name" value="LysR-type_TF_proteobact-type"/>
</dbReference>
<evidence type="ECO:0000259" key="5">
    <source>
        <dbReference type="PROSITE" id="PS50931"/>
    </source>
</evidence>
<dbReference type="AlphaFoldDB" id="A0A0B1PYR0"/>
<dbReference type="Proteomes" id="UP000030826">
    <property type="component" value="Unassembled WGS sequence"/>
</dbReference>
<dbReference type="Gene3D" id="1.10.10.10">
    <property type="entry name" value="Winged helix-like DNA-binding domain superfamily/Winged helix DNA-binding domain"/>
    <property type="match status" value="1"/>
</dbReference>